<dbReference type="InterPro" id="IPR011900">
    <property type="entry name" value="GRX_bact"/>
</dbReference>
<dbReference type="InterPro" id="IPR002109">
    <property type="entry name" value="Glutaredoxin"/>
</dbReference>
<keyword evidence="3" id="KW-0249">Electron transport</keyword>
<evidence type="ECO:0000256" key="3">
    <source>
        <dbReference type="ARBA" id="ARBA00022982"/>
    </source>
</evidence>
<sequence length="90" mass="10027">MSDVIMYCTRFCPYCSSAARLLSNKGVEVKRLSVKTKNDWDKMEQLTGRNTVPQIFIGDYHVGGYDDLALLERDGELDALLGPILNASQA</sequence>
<dbReference type="PANTHER" id="PTHR45694">
    <property type="entry name" value="GLUTAREDOXIN 2"/>
    <property type="match status" value="1"/>
</dbReference>
<protein>
    <recommendedName>
        <fullName evidence="6">Glutaredoxin domain-containing protein</fullName>
    </recommendedName>
</protein>
<gene>
    <name evidence="7" type="ORF">MNBD_GAMMA13-1706</name>
</gene>
<evidence type="ECO:0000313" key="7">
    <source>
        <dbReference type="EMBL" id="VAW72206.1"/>
    </source>
</evidence>
<dbReference type="NCBIfam" id="TIGR02181">
    <property type="entry name" value="GRX_bact"/>
    <property type="match status" value="1"/>
</dbReference>
<dbReference type="GO" id="GO:0045454">
    <property type="term" value="P:cell redox homeostasis"/>
    <property type="evidence" value="ECO:0007669"/>
    <property type="project" value="InterPro"/>
</dbReference>
<dbReference type="PANTHER" id="PTHR45694:SF18">
    <property type="entry name" value="GLUTAREDOXIN-1-RELATED"/>
    <property type="match status" value="1"/>
</dbReference>
<evidence type="ECO:0000256" key="5">
    <source>
        <dbReference type="ARBA" id="ARBA00023284"/>
    </source>
</evidence>
<dbReference type="GO" id="GO:0005737">
    <property type="term" value="C:cytoplasm"/>
    <property type="evidence" value="ECO:0007669"/>
    <property type="project" value="TreeGrafter"/>
</dbReference>
<dbReference type="SUPFAM" id="SSF52833">
    <property type="entry name" value="Thioredoxin-like"/>
    <property type="match status" value="1"/>
</dbReference>
<dbReference type="PRINTS" id="PR00160">
    <property type="entry name" value="GLUTAREDOXIN"/>
</dbReference>
<dbReference type="EMBL" id="UOFK01000015">
    <property type="protein sequence ID" value="VAW72206.1"/>
    <property type="molecule type" value="Genomic_DNA"/>
</dbReference>
<dbReference type="PROSITE" id="PS00195">
    <property type="entry name" value="GLUTAREDOXIN_1"/>
    <property type="match status" value="1"/>
</dbReference>
<feature type="domain" description="Glutaredoxin" evidence="6">
    <location>
        <begin position="4"/>
        <end position="62"/>
    </location>
</feature>
<keyword evidence="5" id="KW-0676">Redox-active center</keyword>
<keyword evidence="2" id="KW-0813">Transport</keyword>
<dbReference type="GO" id="GO:0015038">
    <property type="term" value="F:glutathione disulfide oxidoreductase activity"/>
    <property type="evidence" value="ECO:0007669"/>
    <property type="project" value="TreeGrafter"/>
</dbReference>
<dbReference type="PROSITE" id="PS51354">
    <property type="entry name" value="GLUTAREDOXIN_2"/>
    <property type="match status" value="1"/>
</dbReference>
<reference evidence="7" key="1">
    <citation type="submission" date="2018-06" db="EMBL/GenBank/DDBJ databases">
        <authorList>
            <person name="Zhirakovskaya E."/>
        </authorList>
    </citation>
    <scope>NUCLEOTIDE SEQUENCE</scope>
</reference>
<name>A0A3B0YUR0_9ZZZZ</name>
<keyword evidence="4" id="KW-1015">Disulfide bond</keyword>
<dbReference type="InterPro" id="IPR014025">
    <property type="entry name" value="Glutaredoxin_subgr"/>
</dbReference>
<dbReference type="InterPro" id="IPR036249">
    <property type="entry name" value="Thioredoxin-like_sf"/>
</dbReference>
<dbReference type="AlphaFoldDB" id="A0A3B0YUR0"/>
<dbReference type="Gene3D" id="3.40.30.10">
    <property type="entry name" value="Glutaredoxin"/>
    <property type="match status" value="1"/>
</dbReference>
<dbReference type="GO" id="GO:0034599">
    <property type="term" value="P:cellular response to oxidative stress"/>
    <property type="evidence" value="ECO:0007669"/>
    <property type="project" value="TreeGrafter"/>
</dbReference>
<proteinExistence type="inferred from homology"/>
<evidence type="ECO:0000259" key="6">
    <source>
        <dbReference type="Pfam" id="PF00462"/>
    </source>
</evidence>
<dbReference type="Pfam" id="PF00462">
    <property type="entry name" value="Glutaredoxin"/>
    <property type="match status" value="1"/>
</dbReference>
<evidence type="ECO:0000256" key="4">
    <source>
        <dbReference type="ARBA" id="ARBA00023157"/>
    </source>
</evidence>
<evidence type="ECO:0000256" key="1">
    <source>
        <dbReference type="ARBA" id="ARBA00007787"/>
    </source>
</evidence>
<comment type="similarity">
    <text evidence="1">Belongs to the glutaredoxin family.</text>
</comment>
<organism evidence="7">
    <name type="scientific">hydrothermal vent metagenome</name>
    <dbReference type="NCBI Taxonomy" id="652676"/>
    <lineage>
        <taxon>unclassified sequences</taxon>
        <taxon>metagenomes</taxon>
        <taxon>ecological metagenomes</taxon>
    </lineage>
</organism>
<accession>A0A3B0YUR0</accession>
<dbReference type="InterPro" id="IPR011767">
    <property type="entry name" value="GLR_AS"/>
</dbReference>
<evidence type="ECO:0000256" key="2">
    <source>
        <dbReference type="ARBA" id="ARBA00022448"/>
    </source>
</evidence>